<keyword evidence="3" id="KW-1185">Reference proteome</keyword>
<dbReference type="Proteomes" id="UP000309992">
    <property type="component" value="Unassembled WGS sequence"/>
</dbReference>
<accession>A0ABY2S9L8</accession>
<reference evidence="2 3" key="1">
    <citation type="journal article" date="2015" name="Antonie Van Leeuwenhoek">
        <title>Prauserella endophytica sp. nov., an endophytic actinobacterium isolated from Tamarix taklamakanensis.</title>
        <authorList>
            <person name="Liu J.M."/>
            <person name="Habden X."/>
            <person name="Guo L."/>
            <person name="Tuo L."/>
            <person name="Jiang Z.K."/>
            <person name="Liu S.W."/>
            <person name="Liu X.F."/>
            <person name="Chen L."/>
            <person name="Li R.F."/>
            <person name="Zhang Y.Q."/>
            <person name="Sun C.H."/>
        </authorList>
    </citation>
    <scope>NUCLEOTIDE SEQUENCE [LARGE SCALE GENOMIC DNA]</scope>
    <source>
        <strain evidence="2 3">CGMCC 4.7182</strain>
    </source>
</reference>
<evidence type="ECO:0000313" key="3">
    <source>
        <dbReference type="Proteomes" id="UP000309992"/>
    </source>
</evidence>
<dbReference type="RefSeq" id="WP_137093522.1">
    <property type="nucleotide sequence ID" value="NZ_SWMS01000002.1"/>
</dbReference>
<evidence type="ECO:0000313" key="2">
    <source>
        <dbReference type="EMBL" id="TKG72595.1"/>
    </source>
</evidence>
<protein>
    <submittedName>
        <fullName evidence="2">Uncharacterized protein</fullName>
    </submittedName>
</protein>
<sequence length="315" mass="33055">MTVPGGARPQQAVHGEQLVAASVAREPALAESTGEATASASAQELPAPQAAARPLATPTVPPAPPPAGDGTRREPRTRPEWRTRRHRGLSRLHIGRHLAPADELDRVQLTARSVGLPLGSDQAGAPVPLQMFGPRPSSVVLLGGLWAAKLVVFRSLGFGARAVVLTGRYAAWRHLGQWATGRTDRVAVLPPGSPLGTVASADAPLLRVDDLDDAGEAQPAPAGEPPWQTRLLVCRRLTPARLPAVRAADVLLTQRLTPDEAGAVVAARGLADRDAHALQLLQDDMLALDAGTGVRYVWTNPGGAEQRALGRPGPR</sequence>
<comment type="caution">
    <text evidence="2">The sequence shown here is derived from an EMBL/GenBank/DDBJ whole genome shotgun (WGS) entry which is preliminary data.</text>
</comment>
<feature type="compositionally biased region" description="Basic and acidic residues" evidence="1">
    <location>
        <begin position="70"/>
        <end position="82"/>
    </location>
</feature>
<proteinExistence type="predicted"/>
<feature type="region of interest" description="Disordered" evidence="1">
    <location>
        <begin position="24"/>
        <end position="87"/>
    </location>
</feature>
<gene>
    <name evidence="2" type="ORF">FCN18_04950</name>
</gene>
<feature type="compositionally biased region" description="Low complexity" evidence="1">
    <location>
        <begin position="29"/>
        <end position="58"/>
    </location>
</feature>
<dbReference type="EMBL" id="SWMS01000002">
    <property type="protein sequence ID" value="TKG72595.1"/>
    <property type="molecule type" value="Genomic_DNA"/>
</dbReference>
<evidence type="ECO:0000256" key="1">
    <source>
        <dbReference type="SAM" id="MobiDB-lite"/>
    </source>
</evidence>
<organism evidence="2 3">
    <name type="scientific">Prauserella endophytica</name>
    <dbReference type="NCBI Taxonomy" id="1592324"/>
    <lineage>
        <taxon>Bacteria</taxon>
        <taxon>Bacillati</taxon>
        <taxon>Actinomycetota</taxon>
        <taxon>Actinomycetes</taxon>
        <taxon>Pseudonocardiales</taxon>
        <taxon>Pseudonocardiaceae</taxon>
        <taxon>Prauserella</taxon>
        <taxon>Prauserella coralliicola group</taxon>
    </lineage>
</organism>
<name>A0ABY2S9L8_9PSEU</name>